<comment type="caution">
    <text evidence="1">The sequence shown here is derived from an EMBL/GenBank/DDBJ whole genome shotgun (WGS) entry which is preliminary data.</text>
</comment>
<sequence length="88" mass="10072">MKGLINSRIAEALRREPAHEYKPMRLYITITGSGEVINPWIAIERKNCIRDAAVAPTDWSKERRRNPSAMKFKAALLNKLSAKGQRHE</sequence>
<gene>
    <name evidence="1" type="ORF">ABDJ40_05380</name>
</gene>
<dbReference type="RefSeq" id="WP_347607049.1">
    <property type="nucleotide sequence ID" value="NZ_JBDPZC010000001.1"/>
</dbReference>
<protein>
    <submittedName>
        <fullName evidence="1">Uncharacterized protein</fullName>
    </submittedName>
</protein>
<dbReference type="Proteomes" id="UP001462640">
    <property type="component" value="Unassembled WGS sequence"/>
</dbReference>
<dbReference type="EMBL" id="JBDPZC010000001">
    <property type="protein sequence ID" value="MEO3712199.1"/>
    <property type="molecule type" value="Genomic_DNA"/>
</dbReference>
<name>A0ABV0GB56_9BURK</name>
<proteinExistence type="predicted"/>
<accession>A0ABV0GB56</accession>
<organism evidence="1 2">
    <name type="scientific">Roseateles flavus</name>
    <dbReference type="NCBI Taxonomy" id="3149041"/>
    <lineage>
        <taxon>Bacteria</taxon>
        <taxon>Pseudomonadati</taxon>
        <taxon>Pseudomonadota</taxon>
        <taxon>Betaproteobacteria</taxon>
        <taxon>Burkholderiales</taxon>
        <taxon>Sphaerotilaceae</taxon>
        <taxon>Roseateles</taxon>
    </lineage>
</organism>
<reference evidence="1 2" key="1">
    <citation type="submission" date="2024-05" db="EMBL/GenBank/DDBJ databases">
        <title>Roseateles sp. 2.12 16S ribosomal RNA gene Genome sequencing and assembly.</title>
        <authorList>
            <person name="Woo H."/>
        </authorList>
    </citation>
    <scope>NUCLEOTIDE SEQUENCE [LARGE SCALE GENOMIC DNA]</scope>
    <source>
        <strain evidence="1 2">2.12</strain>
    </source>
</reference>
<evidence type="ECO:0000313" key="2">
    <source>
        <dbReference type="Proteomes" id="UP001462640"/>
    </source>
</evidence>
<evidence type="ECO:0000313" key="1">
    <source>
        <dbReference type="EMBL" id="MEO3712199.1"/>
    </source>
</evidence>
<keyword evidence="2" id="KW-1185">Reference proteome</keyword>